<keyword evidence="1" id="KW-0472">Membrane</keyword>
<keyword evidence="1" id="KW-1133">Transmembrane helix</keyword>
<protein>
    <recommendedName>
        <fullName evidence="4">Alpha/beta hydrolase</fullName>
    </recommendedName>
</protein>
<evidence type="ECO:0000256" key="1">
    <source>
        <dbReference type="SAM" id="Phobius"/>
    </source>
</evidence>
<keyword evidence="3" id="KW-1185">Reference proteome</keyword>
<evidence type="ECO:0008006" key="4">
    <source>
        <dbReference type="Google" id="ProtNLM"/>
    </source>
</evidence>
<organism evidence="2 3">
    <name type="scientific">Phyllobacterium trifolii</name>
    <dbReference type="NCBI Taxonomy" id="300193"/>
    <lineage>
        <taxon>Bacteria</taxon>
        <taxon>Pseudomonadati</taxon>
        <taxon>Pseudomonadota</taxon>
        <taxon>Alphaproteobacteria</taxon>
        <taxon>Hyphomicrobiales</taxon>
        <taxon>Phyllobacteriaceae</taxon>
        <taxon>Phyllobacterium</taxon>
    </lineage>
</organism>
<dbReference type="AlphaFoldDB" id="A0A839U5B9"/>
<accession>A0A839U5B9</accession>
<sequence>MSVINRLVVLLPGFEHMPVEAHHRRFTREAAKTAPVYDMSLTQSEPLRVSSTDGGIATGEFSLHTSGEGWSANTDFILYGLGDITLFYASRNPLRRLLSGIIALLDFILTGTFFRFVATSWRYALFFVYPLLICFVILGASYGTGRLAALYNQTSVPVAPAIALTTAILLFWLAASKLHFLLLMDDWTFARDMARGKRPDVMRKLDRVIADAANRISNAPPGTEIVVAAHSLGAVCAIPILDAALRREGSRRYGLLTVGSSLLKVALHPAARTLRESVETVANSKTVWIDVQSLTDPMNFYQSDPVRDLKIKDGKSPILVRVRFRNQLCDEAYKSIRRDFFRVHRQFVFGVEKRTHYSWHAILCGPEQFADVAALGGLRCDQNTPSPAKLNIAGTATT</sequence>
<keyword evidence="1" id="KW-0812">Transmembrane</keyword>
<comment type="caution">
    <text evidence="2">The sequence shown here is derived from an EMBL/GenBank/DDBJ whole genome shotgun (WGS) entry which is preliminary data.</text>
</comment>
<dbReference type="RefSeq" id="WP_183661575.1">
    <property type="nucleotide sequence ID" value="NZ_JACHXN010000004.1"/>
</dbReference>
<feature type="transmembrane region" description="Helical" evidence="1">
    <location>
        <begin position="97"/>
        <end position="117"/>
    </location>
</feature>
<dbReference type="Proteomes" id="UP000554520">
    <property type="component" value="Unassembled WGS sequence"/>
</dbReference>
<name>A0A839U5B9_9HYPH</name>
<reference evidence="2 3" key="1">
    <citation type="submission" date="2020-08" db="EMBL/GenBank/DDBJ databases">
        <title>Genomic Encyclopedia of Type Strains, Phase III (KMG-III): the genomes of soil and plant-associated and newly described type strains.</title>
        <authorList>
            <person name="Whitman W."/>
        </authorList>
    </citation>
    <scope>NUCLEOTIDE SEQUENCE [LARGE SCALE GENOMIC DNA]</scope>
    <source>
        <strain evidence="2 3">CECT 7015</strain>
    </source>
</reference>
<evidence type="ECO:0000313" key="3">
    <source>
        <dbReference type="Proteomes" id="UP000554520"/>
    </source>
</evidence>
<feature type="transmembrane region" description="Helical" evidence="1">
    <location>
        <begin position="156"/>
        <end position="175"/>
    </location>
</feature>
<evidence type="ECO:0000313" key="2">
    <source>
        <dbReference type="EMBL" id="MBB3145224.1"/>
    </source>
</evidence>
<feature type="transmembrane region" description="Helical" evidence="1">
    <location>
        <begin position="123"/>
        <end position="144"/>
    </location>
</feature>
<dbReference type="EMBL" id="JACHXN010000004">
    <property type="protein sequence ID" value="MBB3145224.1"/>
    <property type="molecule type" value="Genomic_DNA"/>
</dbReference>
<gene>
    <name evidence="2" type="ORF">FHS21_001629</name>
</gene>
<proteinExistence type="predicted"/>